<proteinExistence type="predicted"/>
<dbReference type="Proteomes" id="UP000033647">
    <property type="component" value="Unassembled WGS sequence"/>
</dbReference>
<evidence type="ECO:0000259" key="2">
    <source>
        <dbReference type="Pfam" id="PF17184"/>
    </source>
</evidence>
<gene>
    <name evidence="3" type="ORF">TI39_contig256g00003</name>
</gene>
<dbReference type="InterPro" id="IPR033449">
    <property type="entry name" value="Rit1_N"/>
</dbReference>
<dbReference type="InterPro" id="IPR033421">
    <property type="entry name" value="Rit1_DUSP-like"/>
</dbReference>
<dbReference type="Pfam" id="PF04179">
    <property type="entry name" value="Init_tRNA_PT"/>
    <property type="match status" value="1"/>
</dbReference>
<evidence type="ECO:0000313" key="3">
    <source>
        <dbReference type="EMBL" id="KJY02118.1"/>
    </source>
</evidence>
<name>A0A0F4GYL2_9PEZI</name>
<feature type="domain" description="Rit1 DUSP-like" evidence="1">
    <location>
        <begin position="345"/>
        <end position="452"/>
    </location>
</feature>
<keyword evidence="3" id="KW-0808">Transferase</keyword>
<dbReference type="OrthoDB" id="45256at2759"/>
<dbReference type="PANTHER" id="PTHR31811">
    <property type="entry name" value="TRNA A64-2'-O-RIBOSYLPHOSPHATE TRANSFERASE"/>
    <property type="match status" value="1"/>
</dbReference>
<evidence type="ECO:0000313" key="4">
    <source>
        <dbReference type="Proteomes" id="UP000033647"/>
    </source>
</evidence>
<dbReference type="EMBL" id="LAFY01000248">
    <property type="protein sequence ID" value="KJY02118.1"/>
    <property type="molecule type" value="Genomic_DNA"/>
</dbReference>
<accession>A0A0F4GYL2</accession>
<dbReference type="Pfam" id="PF17184">
    <property type="entry name" value="Rit1_C"/>
    <property type="match status" value="1"/>
</dbReference>
<sequence length="454" mass="49848">MAPPLQESDLIFPTAASSLKNALGDLKRANLTIKNRLTSIKQDSSFVEEVANAYQLPLIANERCGSWYIPPHRKAGSAYFKSTDGHFGQWMFSLRRLNLQVLDAVGEHGGCIIVDSTRRGKSMPDALSKTVPIWTTILNRLLFPHKPGCHNLQTPMDVVSGSEHAQMELRLDTCLRDVQSLKLDLNDMRSKLQNKPMQIVWQRPGDQLPSAARQKSDSNLLVLCTASNQTSNETSSTSDYVQGAADDPESWSLGLDAAMFWTHLDLLRQTSEDELSVLIAGLIKDPRADVVSRDVTLVRPTSVVYIGDNSVSGNVRAGFDLVVSCFPKSESCIDSEQDGTDTSQRLQLTCADGKVGSRQLRHELPKLEMIISSITSTSRVLVTCQTGKDLAVGVALALLCRLFDGDGIVMSKMEASRDLNKSLIKQRLSWIMVSMPDASPSRATLQSVNAFLLA</sequence>
<dbReference type="AlphaFoldDB" id="A0A0F4GYL2"/>
<comment type="caution">
    <text evidence="3">The sequence shown here is derived from an EMBL/GenBank/DDBJ whole genome shotgun (WGS) entry which is preliminary data.</text>
</comment>
<dbReference type="PIRSF" id="PIRSF007747">
    <property type="entry name" value="Ribosyl_Ptfrase"/>
    <property type="match status" value="1"/>
</dbReference>
<dbReference type="STRING" id="1047168.A0A0F4GYL2"/>
<organism evidence="3 4">
    <name type="scientific">Zymoseptoria brevis</name>
    <dbReference type="NCBI Taxonomy" id="1047168"/>
    <lineage>
        <taxon>Eukaryota</taxon>
        <taxon>Fungi</taxon>
        <taxon>Dikarya</taxon>
        <taxon>Ascomycota</taxon>
        <taxon>Pezizomycotina</taxon>
        <taxon>Dothideomycetes</taxon>
        <taxon>Dothideomycetidae</taxon>
        <taxon>Mycosphaerellales</taxon>
        <taxon>Mycosphaerellaceae</taxon>
        <taxon>Zymoseptoria</taxon>
    </lineage>
</organism>
<protein>
    <submittedName>
        <fullName evidence="3">tRNA a64-2'-o-ribosylphosphate transferase like protein</fullName>
    </submittedName>
</protein>
<keyword evidence="4" id="KW-1185">Reference proteome</keyword>
<dbReference type="GO" id="GO:0043399">
    <property type="term" value="F:tRNA adenosine(64)-2'-O-ribosylphosphate transferase activity"/>
    <property type="evidence" value="ECO:0007669"/>
    <property type="project" value="InterPro"/>
</dbReference>
<reference evidence="3 4" key="1">
    <citation type="submission" date="2015-03" db="EMBL/GenBank/DDBJ databases">
        <title>RNA-seq based gene annotation and comparative genomics of four Zymoseptoria species reveal species-specific pathogenicity related genes and transposable element activity.</title>
        <authorList>
            <person name="Grandaubert J."/>
            <person name="Bhattacharyya A."/>
            <person name="Stukenbrock E.H."/>
        </authorList>
    </citation>
    <scope>NUCLEOTIDE SEQUENCE [LARGE SCALE GENOMIC DNA]</scope>
    <source>
        <strain evidence="3 4">Zb18110</strain>
    </source>
</reference>
<dbReference type="InterPro" id="IPR007306">
    <property type="entry name" value="Rit1"/>
</dbReference>
<feature type="domain" description="Rit1 N-terminal" evidence="2">
    <location>
        <begin position="26"/>
        <end position="283"/>
    </location>
</feature>
<dbReference type="PANTHER" id="PTHR31811:SF0">
    <property type="entry name" value="TRNA A64-2'-O-RIBOSYLPHOSPHATE TRANSFERASE"/>
    <property type="match status" value="1"/>
</dbReference>
<dbReference type="GO" id="GO:0019988">
    <property type="term" value="P:charged-tRNA amino acid modification"/>
    <property type="evidence" value="ECO:0007669"/>
    <property type="project" value="InterPro"/>
</dbReference>
<dbReference type="GO" id="GO:0005737">
    <property type="term" value="C:cytoplasm"/>
    <property type="evidence" value="ECO:0007669"/>
    <property type="project" value="TreeGrafter"/>
</dbReference>
<evidence type="ECO:0000259" key="1">
    <source>
        <dbReference type="Pfam" id="PF04179"/>
    </source>
</evidence>